<feature type="transmembrane region" description="Helical" evidence="9">
    <location>
        <begin position="374"/>
        <end position="396"/>
    </location>
</feature>
<feature type="transmembrane region" description="Helical" evidence="9">
    <location>
        <begin position="341"/>
        <end position="362"/>
    </location>
</feature>
<evidence type="ECO:0000259" key="10">
    <source>
        <dbReference type="PROSITE" id="PS50850"/>
    </source>
</evidence>
<evidence type="ECO:0000256" key="5">
    <source>
        <dbReference type="ARBA" id="ARBA00022989"/>
    </source>
</evidence>
<dbReference type="Gene3D" id="1.20.1250.20">
    <property type="entry name" value="MFS general substrate transporter like domains"/>
    <property type="match status" value="1"/>
</dbReference>
<feature type="transmembrane region" description="Helical" evidence="9">
    <location>
        <begin position="179"/>
        <end position="197"/>
    </location>
</feature>
<dbReference type="InterPro" id="IPR036259">
    <property type="entry name" value="MFS_trans_sf"/>
</dbReference>
<dbReference type="InterPro" id="IPR050360">
    <property type="entry name" value="MFS_Sugar_Transporters"/>
</dbReference>
<evidence type="ECO:0000256" key="2">
    <source>
        <dbReference type="ARBA" id="ARBA00010992"/>
    </source>
</evidence>
<evidence type="ECO:0000256" key="7">
    <source>
        <dbReference type="RuleBase" id="RU003346"/>
    </source>
</evidence>
<keyword evidence="5 9" id="KW-1133">Transmembrane helix</keyword>
<evidence type="ECO:0000256" key="8">
    <source>
        <dbReference type="SAM" id="MobiDB-lite"/>
    </source>
</evidence>
<feature type="transmembrane region" description="Helical" evidence="9">
    <location>
        <begin position="241"/>
        <end position="260"/>
    </location>
</feature>
<dbReference type="PROSITE" id="PS00216">
    <property type="entry name" value="SUGAR_TRANSPORT_1"/>
    <property type="match status" value="1"/>
</dbReference>
<sequence length="589" mass="64840">MATATRQSSLKYGLDTHFSASTRKIPEQRAYSHQESIGGDSSNQASNGRHAKPLPTWKALGICAFAGFGGILFGYDTGYINGVMAMPFFENLYLQHTPSLAAPGAPRAAPAWFRLPGKDKSLIVGLLSAGTCVGSILGSDAADYLGRRAAMIIACVVFIWGVVDQTVSVHMDLLGRGRFETGLGMGMVSTVIILYLSEISPAPFRGVMVAFYQLSITLGLLISACVNLGTRDIWNKGSYRIPISLQLVWAVILAVGLIFLPESPRWYVKQGKLDRAQTALARLRCQPEDADSVRAELHDIVASYDHEMSMSPPGTDTYWGSWANCFRGPWKQRGSNVRRTLLAAAVQMFQQISGVNFIFYFGTAFFKQQRFDNVFVIVVVMSAINVGSTIVSFYLVNICRRRTLLMAGSVAMAVCQIAVAVAALIWKGSPRNETPDVRGLAPSERQPAWTFWTTMTGVGVYLFFYATTWGPGAWIITGEIFPLQVRARGVGLATSTNWLWNTIISFLTPVLVDSDHWNLGPTVFLIWGGACLLGCAFTYWFVPETKGLTLEQVDLIFEVSARKSSSWVPPEHMARRYSTCLRKYDSALK</sequence>
<accession>A0AA39WUV4</accession>
<comment type="subcellular location">
    <subcellularLocation>
        <location evidence="1">Membrane</location>
        <topology evidence="1">Multi-pass membrane protein</topology>
    </subcellularLocation>
</comment>
<keyword evidence="4 9" id="KW-0812">Transmembrane</keyword>
<evidence type="ECO:0000256" key="4">
    <source>
        <dbReference type="ARBA" id="ARBA00022692"/>
    </source>
</evidence>
<keyword evidence="3 7" id="KW-0813">Transport</keyword>
<feature type="domain" description="Major facilitator superfamily (MFS) profile" evidence="10">
    <location>
        <begin position="62"/>
        <end position="546"/>
    </location>
</feature>
<name>A0AA39WUV4_9PEZI</name>
<reference evidence="11" key="1">
    <citation type="submission" date="2023-06" db="EMBL/GenBank/DDBJ databases">
        <title>Genome-scale phylogeny and comparative genomics of the fungal order Sordariales.</title>
        <authorList>
            <consortium name="Lawrence Berkeley National Laboratory"/>
            <person name="Hensen N."/>
            <person name="Bonometti L."/>
            <person name="Westerberg I."/>
            <person name="Brannstrom I.O."/>
            <person name="Guillou S."/>
            <person name="Cros-Aarteil S."/>
            <person name="Calhoun S."/>
            <person name="Haridas S."/>
            <person name="Kuo A."/>
            <person name="Mondo S."/>
            <person name="Pangilinan J."/>
            <person name="Riley R."/>
            <person name="LaButti K."/>
            <person name="Andreopoulos B."/>
            <person name="Lipzen A."/>
            <person name="Chen C."/>
            <person name="Yanf M."/>
            <person name="Daum C."/>
            <person name="Ng V."/>
            <person name="Clum A."/>
            <person name="Steindorff A."/>
            <person name="Ohm R."/>
            <person name="Martin F."/>
            <person name="Silar P."/>
            <person name="Natvig D."/>
            <person name="Lalanne C."/>
            <person name="Gautier V."/>
            <person name="Ament-velasquez S.L."/>
            <person name="Kruys A."/>
            <person name="Hutchinson M.I."/>
            <person name="Powell A.J."/>
            <person name="Barry K."/>
            <person name="Miller A.N."/>
            <person name="Grigoriev I.V."/>
            <person name="Debuchy R."/>
            <person name="Gladieux P."/>
            <person name="Thoren M.H."/>
            <person name="Johannesson H."/>
        </authorList>
    </citation>
    <scope>NUCLEOTIDE SEQUENCE</scope>
    <source>
        <strain evidence="11">SMH3391-2</strain>
    </source>
</reference>
<comment type="caution">
    <text evidence="11">The sequence shown here is derived from an EMBL/GenBank/DDBJ whole genome shotgun (WGS) entry which is preliminary data.</text>
</comment>
<feature type="transmembrane region" description="Helical" evidence="9">
    <location>
        <begin position="57"/>
        <end position="75"/>
    </location>
</feature>
<keyword evidence="12" id="KW-1185">Reference proteome</keyword>
<feature type="transmembrane region" description="Helical" evidence="9">
    <location>
        <begin position="122"/>
        <end position="142"/>
    </location>
</feature>
<dbReference type="InterPro" id="IPR005829">
    <property type="entry name" value="Sugar_transporter_CS"/>
</dbReference>
<gene>
    <name evidence="11" type="ORF">B0T17DRAFT_642517</name>
</gene>
<dbReference type="Pfam" id="PF00083">
    <property type="entry name" value="Sugar_tr"/>
    <property type="match status" value="1"/>
</dbReference>
<feature type="transmembrane region" description="Helical" evidence="9">
    <location>
        <begin position="209"/>
        <end position="229"/>
    </location>
</feature>
<dbReference type="PANTHER" id="PTHR48022">
    <property type="entry name" value="PLASTIDIC GLUCOSE TRANSPORTER 4"/>
    <property type="match status" value="1"/>
</dbReference>
<organism evidence="11 12">
    <name type="scientific">Bombardia bombarda</name>
    <dbReference type="NCBI Taxonomy" id="252184"/>
    <lineage>
        <taxon>Eukaryota</taxon>
        <taxon>Fungi</taxon>
        <taxon>Dikarya</taxon>
        <taxon>Ascomycota</taxon>
        <taxon>Pezizomycotina</taxon>
        <taxon>Sordariomycetes</taxon>
        <taxon>Sordariomycetidae</taxon>
        <taxon>Sordariales</taxon>
        <taxon>Lasiosphaeriaceae</taxon>
        <taxon>Bombardia</taxon>
    </lineage>
</organism>
<comment type="similarity">
    <text evidence="2 7">Belongs to the major facilitator superfamily. Sugar transporter (TC 2.A.1.1) family.</text>
</comment>
<evidence type="ECO:0000313" key="11">
    <source>
        <dbReference type="EMBL" id="KAK0622049.1"/>
    </source>
</evidence>
<dbReference type="InterPro" id="IPR005828">
    <property type="entry name" value="MFS_sugar_transport-like"/>
</dbReference>
<dbReference type="PRINTS" id="PR00171">
    <property type="entry name" value="SUGRTRNSPORT"/>
</dbReference>
<feature type="transmembrane region" description="Helical" evidence="9">
    <location>
        <begin position="403"/>
        <end position="426"/>
    </location>
</feature>
<dbReference type="InterPro" id="IPR020846">
    <property type="entry name" value="MFS_dom"/>
</dbReference>
<keyword evidence="6 9" id="KW-0472">Membrane</keyword>
<feature type="transmembrane region" description="Helical" evidence="9">
    <location>
        <begin position="524"/>
        <end position="542"/>
    </location>
</feature>
<dbReference type="NCBIfam" id="TIGR00879">
    <property type="entry name" value="SP"/>
    <property type="match status" value="1"/>
</dbReference>
<dbReference type="GO" id="GO:0005351">
    <property type="term" value="F:carbohydrate:proton symporter activity"/>
    <property type="evidence" value="ECO:0007669"/>
    <property type="project" value="TreeGrafter"/>
</dbReference>
<feature type="compositionally biased region" description="Polar residues" evidence="8">
    <location>
        <begin position="33"/>
        <end position="47"/>
    </location>
</feature>
<protein>
    <submittedName>
        <fullName evidence="11">General substrate transporter</fullName>
    </submittedName>
</protein>
<evidence type="ECO:0000256" key="1">
    <source>
        <dbReference type="ARBA" id="ARBA00004141"/>
    </source>
</evidence>
<evidence type="ECO:0000256" key="6">
    <source>
        <dbReference type="ARBA" id="ARBA00023136"/>
    </source>
</evidence>
<feature type="transmembrane region" description="Helical" evidence="9">
    <location>
        <begin position="489"/>
        <end position="512"/>
    </location>
</feature>
<feature type="region of interest" description="Disordered" evidence="8">
    <location>
        <begin position="27"/>
        <end position="50"/>
    </location>
</feature>
<feature type="transmembrane region" description="Helical" evidence="9">
    <location>
        <begin position="149"/>
        <end position="167"/>
    </location>
</feature>
<proteinExistence type="inferred from homology"/>
<evidence type="ECO:0000313" key="12">
    <source>
        <dbReference type="Proteomes" id="UP001174934"/>
    </source>
</evidence>
<evidence type="ECO:0000256" key="3">
    <source>
        <dbReference type="ARBA" id="ARBA00022448"/>
    </source>
</evidence>
<dbReference type="Proteomes" id="UP001174934">
    <property type="component" value="Unassembled WGS sequence"/>
</dbReference>
<feature type="transmembrane region" description="Helical" evidence="9">
    <location>
        <begin position="458"/>
        <end position="477"/>
    </location>
</feature>
<dbReference type="SUPFAM" id="SSF103473">
    <property type="entry name" value="MFS general substrate transporter"/>
    <property type="match status" value="1"/>
</dbReference>
<dbReference type="PANTHER" id="PTHR48022:SF6">
    <property type="entry name" value="MSTA PROTEIN-RELATED"/>
    <property type="match status" value="1"/>
</dbReference>
<dbReference type="EMBL" id="JAULSR010000004">
    <property type="protein sequence ID" value="KAK0622049.1"/>
    <property type="molecule type" value="Genomic_DNA"/>
</dbReference>
<dbReference type="GO" id="GO:0016020">
    <property type="term" value="C:membrane"/>
    <property type="evidence" value="ECO:0007669"/>
    <property type="project" value="UniProtKB-SubCell"/>
</dbReference>
<dbReference type="PROSITE" id="PS50850">
    <property type="entry name" value="MFS"/>
    <property type="match status" value="1"/>
</dbReference>
<evidence type="ECO:0000256" key="9">
    <source>
        <dbReference type="SAM" id="Phobius"/>
    </source>
</evidence>
<dbReference type="InterPro" id="IPR003663">
    <property type="entry name" value="Sugar/inositol_transpt"/>
</dbReference>
<dbReference type="AlphaFoldDB" id="A0AA39WUV4"/>